<proteinExistence type="predicted"/>
<dbReference type="EMBL" id="CM042880">
    <property type="protein sequence ID" value="KAI4389601.1"/>
    <property type="molecule type" value="Genomic_DNA"/>
</dbReference>
<organism evidence="1 2">
    <name type="scientific">Melastoma candidum</name>
    <dbReference type="NCBI Taxonomy" id="119954"/>
    <lineage>
        <taxon>Eukaryota</taxon>
        <taxon>Viridiplantae</taxon>
        <taxon>Streptophyta</taxon>
        <taxon>Embryophyta</taxon>
        <taxon>Tracheophyta</taxon>
        <taxon>Spermatophyta</taxon>
        <taxon>Magnoliopsida</taxon>
        <taxon>eudicotyledons</taxon>
        <taxon>Gunneridae</taxon>
        <taxon>Pentapetalae</taxon>
        <taxon>rosids</taxon>
        <taxon>malvids</taxon>
        <taxon>Myrtales</taxon>
        <taxon>Melastomataceae</taxon>
        <taxon>Melastomatoideae</taxon>
        <taxon>Melastomateae</taxon>
        <taxon>Melastoma</taxon>
    </lineage>
</organism>
<evidence type="ECO:0000313" key="2">
    <source>
        <dbReference type="Proteomes" id="UP001057402"/>
    </source>
</evidence>
<accession>A0ACB9SHQ8</accession>
<keyword evidence="2" id="KW-1185">Reference proteome</keyword>
<evidence type="ECO:0000313" key="1">
    <source>
        <dbReference type="EMBL" id="KAI4389601.1"/>
    </source>
</evidence>
<sequence length="156" mass="17468">MASSGGNSPRSTTTIAAGLQASVSEGGDLGRLLDQRKRRRMESNRESARRSRMRKQMHLDELATAATRLTSENARLSARIAVMSRQLMAVEAENSVLRAQLMELSHQLESLDNIVRWVEPGSVPEPDRYGNSQEWNPVWQNQPIAAAAAFQDIFRY</sequence>
<reference evidence="2" key="1">
    <citation type="journal article" date="2023" name="Front. Plant Sci.">
        <title>Chromosomal-level genome assembly of Melastoma candidum provides insights into trichome evolution.</title>
        <authorList>
            <person name="Zhong Y."/>
            <person name="Wu W."/>
            <person name="Sun C."/>
            <person name="Zou P."/>
            <person name="Liu Y."/>
            <person name="Dai S."/>
            <person name="Zhou R."/>
        </authorList>
    </citation>
    <scope>NUCLEOTIDE SEQUENCE [LARGE SCALE GENOMIC DNA]</scope>
</reference>
<name>A0ACB9SHQ8_9MYRT</name>
<gene>
    <name evidence="1" type="ORF">MLD38_001810</name>
</gene>
<comment type="caution">
    <text evidence="1">The sequence shown here is derived from an EMBL/GenBank/DDBJ whole genome shotgun (WGS) entry which is preliminary data.</text>
</comment>
<dbReference type="Proteomes" id="UP001057402">
    <property type="component" value="Chromosome 1"/>
</dbReference>
<protein>
    <submittedName>
        <fullName evidence="1">Uncharacterized protein</fullName>
    </submittedName>
</protein>